<keyword evidence="7 8" id="KW-0472">Membrane</keyword>
<dbReference type="Proteomes" id="UP000830167">
    <property type="component" value="Chromosome"/>
</dbReference>
<name>A0ABY4CJW5_9BACL</name>
<feature type="transmembrane region" description="Helical" evidence="8">
    <location>
        <begin position="145"/>
        <end position="164"/>
    </location>
</feature>
<feature type="transmembrane region" description="Helical" evidence="8">
    <location>
        <begin position="273"/>
        <end position="296"/>
    </location>
</feature>
<evidence type="ECO:0000256" key="1">
    <source>
        <dbReference type="ARBA" id="ARBA00004141"/>
    </source>
</evidence>
<reference evidence="9" key="1">
    <citation type="submission" date="2021-12" db="EMBL/GenBank/DDBJ databases">
        <title>Alicyclobacillaceae gen. nov., sp. nov., isolated from chalcocite enrichment system.</title>
        <authorList>
            <person name="Jiang Z."/>
        </authorList>
    </citation>
    <scope>NUCLEOTIDE SEQUENCE</scope>
    <source>
        <strain evidence="9">MYW30-H2</strain>
    </source>
</reference>
<dbReference type="InterPro" id="IPR004761">
    <property type="entry name" value="Spore_GerAB"/>
</dbReference>
<dbReference type="RefSeq" id="WP_347437323.1">
    <property type="nucleotide sequence ID" value="NZ_CP089291.1"/>
</dbReference>
<evidence type="ECO:0000256" key="2">
    <source>
        <dbReference type="ARBA" id="ARBA00007998"/>
    </source>
</evidence>
<dbReference type="EMBL" id="CP089291">
    <property type="protein sequence ID" value="UOF90624.1"/>
    <property type="molecule type" value="Genomic_DNA"/>
</dbReference>
<sequence>MKRQEIALSPNLFFFLLLVFLFGSTTLLPIAPDVGHDAWISMCIAILLGILFDCIHAYVFNKFPGKSWVDIMKILYGNIVGTCIIILFIIICIFLVSYIIRDFEAFLTSVAYLRTPFSVIGVTYIVVVIYSVYHGIESIARCSIVIAFWMLLETLITTILLFTNLSAHPIRNFQPFFEKSTHDIVSGAIEIFTLPFGESILVWGIAHHVRNQKQLYKVSILATSIAGIIFLINVVRNTAVFGDLIGRLFYPTYEAVRYIMVADFIERIEILTLITWIAGGFIKMSIILYVAVHSMAKLFGLQAANRQLIPLGIFILILSMQVSANLSAYFAFIKFGWVPSSLLWQALFPLLTVLLVFFRFRKKEQKTG</sequence>
<keyword evidence="10" id="KW-1185">Reference proteome</keyword>
<keyword evidence="6 8" id="KW-1133">Transmembrane helix</keyword>
<accession>A0ABY4CJW5</accession>
<evidence type="ECO:0000313" key="10">
    <source>
        <dbReference type="Proteomes" id="UP000830167"/>
    </source>
</evidence>
<evidence type="ECO:0000313" key="9">
    <source>
        <dbReference type="EMBL" id="UOF90624.1"/>
    </source>
</evidence>
<evidence type="ECO:0000256" key="6">
    <source>
        <dbReference type="ARBA" id="ARBA00022989"/>
    </source>
</evidence>
<dbReference type="PANTHER" id="PTHR34975:SF2">
    <property type="entry name" value="SPORE GERMINATION PROTEIN A2"/>
    <property type="match status" value="1"/>
</dbReference>
<dbReference type="PANTHER" id="PTHR34975">
    <property type="entry name" value="SPORE GERMINATION PROTEIN A2"/>
    <property type="match status" value="1"/>
</dbReference>
<evidence type="ECO:0000256" key="7">
    <source>
        <dbReference type="ARBA" id="ARBA00023136"/>
    </source>
</evidence>
<feature type="transmembrane region" description="Helical" evidence="8">
    <location>
        <begin position="12"/>
        <end position="32"/>
    </location>
</feature>
<feature type="transmembrane region" description="Helical" evidence="8">
    <location>
        <begin position="218"/>
        <end position="235"/>
    </location>
</feature>
<dbReference type="NCBIfam" id="TIGR00912">
    <property type="entry name" value="2A0309"/>
    <property type="match status" value="1"/>
</dbReference>
<organism evidence="9 10">
    <name type="scientific">Fodinisporobacter ferrooxydans</name>
    <dbReference type="NCBI Taxonomy" id="2901836"/>
    <lineage>
        <taxon>Bacteria</taxon>
        <taxon>Bacillati</taxon>
        <taxon>Bacillota</taxon>
        <taxon>Bacilli</taxon>
        <taxon>Bacillales</taxon>
        <taxon>Alicyclobacillaceae</taxon>
        <taxon>Fodinisporobacter</taxon>
    </lineage>
</organism>
<keyword evidence="5 8" id="KW-0812">Transmembrane</keyword>
<feature type="transmembrane region" description="Helical" evidence="8">
    <location>
        <begin position="308"/>
        <end position="330"/>
    </location>
</feature>
<proteinExistence type="inferred from homology"/>
<feature type="transmembrane region" description="Helical" evidence="8">
    <location>
        <begin position="112"/>
        <end position="133"/>
    </location>
</feature>
<feature type="transmembrane region" description="Helical" evidence="8">
    <location>
        <begin position="184"/>
        <end position="206"/>
    </location>
</feature>
<evidence type="ECO:0000256" key="4">
    <source>
        <dbReference type="ARBA" id="ARBA00022544"/>
    </source>
</evidence>
<comment type="subcellular location">
    <subcellularLocation>
        <location evidence="1">Membrane</location>
        <topology evidence="1">Multi-pass membrane protein</topology>
    </subcellularLocation>
</comment>
<feature type="transmembrane region" description="Helical" evidence="8">
    <location>
        <begin position="79"/>
        <end position="100"/>
    </location>
</feature>
<gene>
    <name evidence="9" type="ORF">LSG31_22685</name>
</gene>
<evidence type="ECO:0000256" key="5">
    <source>
        <dbReference type="ARBA" id="ARBA00022692"/>
    </source>
</evidence>
<comment type="similarity">
    <text evidence="2">Belongs to the amino acid-polyamine-organocation (APC) superfamily. Spore germination protein (SGP) (TC 2.A.3.9) family.</text>
</comment>
<feature type="transmembrane region" description="Helical" evidence="8">
    <location>
        <begin position="38"/>
        <end position="59"/>
    </location>
</feature>
<evidence type="ECO:0000256" key="3">
    <source>
        <dbReference type="ARBA" id="ARBA00022448"/>
    </source>
</evidence>
<protein>
    <submittedName>
        <fullName evidence="9">Endospore germination permease</fullName>
    </submittedName>
</protein>
<dbReference type="Pfam" id="PF03845">
    <property type="entry name" value="Spore_permease"/>
    <property type="match status" value="1"/>
</dbReference>
<evidence type="ECO:0000256" key="8">
    <source>
        <dbReference type="SAM" id="Phobius"/>
    </source>
</evidence>
<feature type="transmembrane region" description="Helical" evidence="8">
    <location>
        <begin position="342"/>
        <end position="360"/>
    </location>
</feature>
<keyword evidence="4" id="KW-0309">Germination</keyword>
<keyword evidence="3" id="KW-0813">Transport</keyword>